<dbReference type="Proteomes" id="UP000053232">
    <property type="component" value="Unassembled WGS sequence"/>
</dbReference>
<feature type="region of interest" description="Disordered" evidence="1">
    <location>
        <begin position="100"/>
        <end position="129"/>
    </location>
</feature>
<name>A0A073HXT9_9SPIT</name>
<proteinExistence type="predicted"/>
<reference evidence="3" key="1">
    <citation type="journal article" date="2014" name="Cell">
        <title>The Architecture of a Scrambled Genome Reveals Massive Levels of Genomic Rearrangement during Development.</title>
        <authorList>
            <person name="Chen X."/>
            <person name="Bracht J.R."/>
            <person name="Goldman A.D."/>
            <person name="Dolzhenko E."/>
            <person name="Clay D.M."/>
            <person name="Swart E.C."/>
            <person name="Perlman D.H."/>
            <person name="Doak T.G."/>
            <person name="Stuart A."/>
            <person name="Amemiya C.T."/>
            <person name="Sebra R.P."/>
            <person name="Landweber L.F."/>
        </authorList>
    </citation>
    <scope>NUCLEOTIDE SEQUENCE [LARGE SCALE GENOMIC DNA]</scope>
    <source>
        <strain evidence="3">JRB310</strain>
    </source>
</reference>
<keyword evidence="3" id="KW-1185">Reference proteome</keyword>
<feature type="region of interest" description="Disordered" evidence="1">
    <location>
        <begin position="203"/>
        <end position="261"/>
    </location>
</feature>
<dbReference type="EMBL" id="ARYC01003152">
    <property type="protein sequence ID" value="KEJ82848.1"/>
    <property type="molecule type" value="Genomic_DNA"/>
</dbReference>
<protein>
    <submittedName>
        <fullName evidence="2">Uncharacterized protein</fullName>
    </submittedName>
</protein>
<evidence type="ECO:0000313" key="3">
    <source>
        <dbReference type="Proteomes" id="UP000053232"/>
    </source>
</evidence>
<feature type="compositionally biased region" description="Basic and acidic residues" evidence="1">
    <location>
        <begin position="113"/>
        <end position="127"/>
    </location>
</feature>
<feature type="compositionally biased region" description="Polar residues" evidence="1">
    <location>
        <begin position="100"/>
        <end position="111"/>
    </location>
</feature>
<dbReference type="AlphaFoldDB" id="A0A073HXT9"/>
<sequence length="335" mass="37876">MEDQILFNHNKSDISTNLIEDSQSQGSAINLLGNSMSKLYTQTQTNAMKDRESHTGGDTLGIFGTCNLNEINSNSGHSSDTTLNTQFRSLALNSNQFDQQYDNSSQLQPSLVETKHESKRNEEETPSHKNLMKYLLSNIPKDSNNDIFDYNNLTAFSPTSQLIPNHQQNFQSHQHSSDLSQLNQHQSNSCDYEQMADQSFTNYQSDTQPQSQQFQQNPPKSRLQTKKVKRTQQGQPSQHQTASSPNANSVLSQPYPTSDTSSPATINNYYNCKFMNVVVNIPKTDKAKDINIKIYLYKNSFNSDEELDDGSLDLNSEMLKDIDLRVVVNQVNKLI</sequence>
<evidence type="ECO:0000256" key="1">
    <source>
        <dbReference type="SAM" id="MobiDB-lite"/>
    </source>
</evidence>
<comment type="caution">
    <text evidence="2">The sequence shown here is derived from an EMBL/GenBank/DDBJ whole genome shotgun (WGS) entry which is preliminary data.</text>
</comment>
<feature type="region of interest" description="Disordered" evidence="1">
    <location>
        <begin position="168"/>
        <end position="189"/>
    </location>
</feature>
<feature type="compositionally biased region" description="Polar residues" evidence="1">
    <location>
        <begin position="231"/>
        <end position="261"/>
    </location>
</feature>
<organism evidence="2 3">
    <name type="scientific">Oxytricha trifallax</name>
    <dbReference type="NCBI Taxonomy" id="1172189"/>
    <lineage>
        <taxon>Eukaryota</taxon>
        <taxon>Sar</taxon>
        <taxon>Alveolata</taxon>
        <taxon>Ciliophora</taxon>
        <taxon>Intramacronucleata</taxon>
        <taxon>Spirotrichea</taxon>
        <taxon>Stichotrichia</taxon>
        <taxon>Sporadotrichida</taxon>
        <taxon>Oxytrichidae</taxon>
        <taxon>Oxytrichinae</taxon>
        <taxon>Oxytricha</taxon>
    </lineage>
</organism>
<evidence type="ECO:0000313" key="2">
    <source>
        <dbReference type="EMBL" id="KEJ82848.1"/>
    </source>
</evidence>
<gene>
    <name evidence="2" type="ORF">OXYTRIMIC_520</name>
</gene>
<accession>A0A073HXT9</accession>
<feature type="compositionally biased region" description="Low complexity" evidence="1">
    <location>
        <begin position="204"/>
        <end position="221"/>
    </location>
</feature>